<gene>
    <name evidence="1" type="ORF">NM208_g8919</name>
</gene>
<evidence type="ECO:0000313" key="2">
    <source>
        <dbReference type="Proteomes" id="UP001148629"/>
    </source>
</evidence>
<reference evidence="1" key="1">
    <citation type="submission" date="2022-08" db="EMBL/GenBank/DDBJ databases">
        <title>Genome Sequence of Fusarium decemcellulare.</title>
        <authorList>
            <person name="Buettner E."/>
        </authorList>
    </citation>
    <scope>NUCLEOTIDE SEQUENCE</scope>
    <source>
        <strain evidence="1">Babe19</strain>
    </source>
</reference>
<dbReference type="Proteomes" id="UP001148629">
    <property type="component" value="Unassembled WGS sequence"/>
</dbReference>
<sequence length="412" mass="45080">MPYVIALWGGGATLAPALGPVLSAYAVQYKGWQWSSWELSWLSIPIAILMVVALPETSSDTILLRRAQRLRKLTGRQDLRAECERRQAKMKVREIAFDALIKPWEINARDPAVLFSTFYLALTYGVYYSFFESFPLVFGDLYGFGTGSLGLAFLSILVGLVIAVALLCAYIKFISPRRLGKFDVVPPEAHMWPGLFATLLIPIGLFIFAWTADSSIHWVACMSGVSISMCGIFIVTQCIFIYIPFTYPRYSGSLFAANGFARSALAGAAILFSPPMFDALGISGGSSYLASFASITSAGCFDVGIKWSDFKDFAKGEIQRLCEDRTLSGDFIRNQYKIACFNIGENKVDLRVQVDGLGPLPDGQTAHVAVSDCVDYVSREVNGCARGGSSIYDFPETGNIRFVADPNQGDCA</sequence>
<organism evidence="1 2">
    <name type="scientific">Fusarium decemcellulare</name>
    <dbReference type="NCBI Taxonomy" id="57161"/>
    <lineage>
        <taxon>Eukaryota</taxon>
        <taxon>Fungi</taxon>
        <taxon>Dikarya</taxon>
        <taxon>Ascomycota</taxon>
        <taxon>Pezizomycotina</taxon>
        <taxon>Sordariomycetes</taxon>
        <taxon>Hypocreomycetidae</taxon>
        <taxon>Hypocreales</taxon>
        <taxon>Nectriaceae</taxon>
        <taxon>Fusarium</taxon>
        <taxon>Fusarium decemcellulare species complex</taxon>
    </lineage>
</organism>
<proteinExistence type="predicted"/>
<evidence type="ECO:0000313" key="1">
    <source>
        <dbReference type="EMBL" id="KAJ3531335.1"/>
    </source>
</evidence>
<protein>
    <submittedName>
        <fullName evidence="1">Uncharacterized protein</fullName>
    </submittedName>
</protein>
<dbReference type="EMBL" id="JANRMS010001073">
    <property type="protein sequence ID" value="KAJ3531335.1"/>
    <property type="molecule type" value="Genomic_DNA"/>
</dbReference>
<comment type="caution">
    <text evidence="1">The sequence shown here is derived from an EMBL/GenBank/DDBJ whole genome shotgun (WGS) entry which is preliminary data.</text>
</comment>
<name>A0ACC1S3N6_9HYPO</name>
<accession>A0ACC1S3N6</accession>
<keyword evidence="2" id="KW-1185">Reference proteome</keyword>